<gene>
    <name evidence="2" type="ORF">Lwal_1112</name>
</gene>
<organism evidence="2 3">
    <name type="scientific">Legionella waltersii</name>
    <dbReference type="NCBI Taxonomy" id="66969"/>
    <lineage>
        <taxon>Bacteria</taxon>
        <taxon>Pseudomonadati</taxon>
        <taxon>Pseudomonadota</taxon>
        <taxon>Gammaproteobacteria</taxon>
        <taxon>Legionellales</taxon>
        <taxon>Legionellaceae</taxon>
        <taxon>Legionella</taxon>
    </lineage>
</organism>
<protein>
    <recommendedName>
        <fullName evidence="4">Outer membrane protein beta-barrel domain-containing protein</fullName>
    </recommendedName>
</protein>
<dbReference type="AlphaFoldDB" id="A0A0W1AGE3"/>
<feature type="signal peptide" evidence="1">
    <location>
        <begin position="1"/>
        <end position="24"/>
    </location>
</feature>
<keyword evidence="1" id="KW-0732">Signal</keyword>
<dbReference type="EMBL" id="LNZB01000031">
    <property type="protein sequence ID" value="KTD80415.1"/>
    <property type="molecule type" value="Genomic_DNA"/>
</dbReference>
<dbReference type="Proteomes" id="UP000054729">
    <property type="component" value="Unassembled WGS sequence"/>
</dbReference>
<keyword evidence="3" id="KW-1185">Reference proteome</keyword>
<evidence type="ECO:0008006" key="4">
    <source>
        <dbReference type="Google" id="ProtNLM"/>
    </source>
</evidence>
<accession>A0A0W1AGE3</accession>
<comment type="caution">
    <text evidence="2">The sequence shown here is derived from an EMBL/GenBank/DDBJ whole genome shotgun (WGS) entry which is preliminary data.</text>
</comment>
<dbReference type="OrthoDB" id="5642268at2"/>
<evidence type="ECO:0000313" key="3">
    <source>
        <dbReference type="Proteomes" id="UP000054729"/>
    </source>
</evidence>
<proteinExistence type="predicted"/>
<sequence>MKLKIKFCFYLFLILIGLSEASIASNLINHPNLNLSEKTTESTKNIPHFSSLKDKSKSKNYYLSLQLGGFIGHQGTNQVIEINGTRGDYFSISRQNNSNALVGLGYYFNTKELEYVSFTYGLNAFYLARSKIIGTVTQEQLFTNLSYNYFITNWPIYFAIKTLVKNRNNNNHNLTLDIGIGPNIIRTSKFNEQPLLGSIIPDSIVAGQTTTNFTAMAGIGYRVNHFFGPAPLECGYRFFYLGQTNLRNINTQIMNHFSTGQSYANALLCTLTI</sequence>
<dbReference type="PATRIC" id="fig|66969.6.peg.1218"/>
<dbReference type="RefSeq" id="WP_050598488.1">
    <property type="nucleotide sequence ID" value="NZ_CAAAIQ010000008.1"/>
</dbReference>
<name>A0A0W1AGE3_9GAMM</name>
<evidence type="ECO:0000313" key="2">
    <source>
        <dbReference type="EMBL" id="KTD80415.1"/>
    </source>
</evidence>
<feature type="chain" id="PRO_5006919707" description="Outer membrane protein beta-barrel domain-containing protein" evidence="1">
    <location>
        <begin position="25"/>
        <end position="273"/>
    </location>
</feature>
<reference evidence="2 3" key="1">
    <citation type="submission" date="2015-11" db="EMBL/GenBank/DDBJ databases">
        <title>Genomic analysis of 38 Legionella species identifies large and diverse effector repertoires.</title>
        <authorList>
            <person name="Burstein D."/>
            <person name="Amaro F."/>
            <person name="Zusman T."/>
            <person name="Lifshitz Z."/>
            <person name="Cohen O."/>
            <person name="Gilbert J.A."/>
            <person name="Pupko T."/>
            <person name="Shuman H.A."/>
            <person name="Segal G."/>
        </authorList>
    </citation>
    <scope>NUCLEOTIDE SEQUENCE [LARGE SCALE GENOMIC DNA]</scope>
    <source>
        <strain evidence="2 3">ATCC 51914</strain>
    </source>
</reference>
<evidence type="ECO:0000256" key="1">
    <source>
        <dbReference type="SAM" id="SignalP"/>
    </source>
</evidence>